<dbReference type="PANTHER" id="PTHR30029">
    <property type="entry name" value="STAGE V SPORULATION PROTEIN R"/>
    <property type="match status" value="1"/>
</dbReference>
<evidence type="ECO:0000259" key="2">
    <source>
        <dbReference type="Pfam" id="PF04293"/>
    </source>
</evidence>
<dbReference type="InterPro" id="IPR056174">
    <property type="entry name" value="SpoVR_N"/>
</dbReference>
<dbReference type="PANTHER" id="PTHR30029:SF2">
    <property type="entry name" value="STAGE V SPORULATION PROTEIN R"/>
    <property type="match status" value="1"/>
</dbReference>
<dbReference type="RefSeq" id="WP_277576221.1">
    <property type="nucleotide sequence ID" value="NZ_JANRMI010000001.1"/>
</dbReference>
<evidence type="ECO:0000259" key="3">
    <source>
        <dbReference type="Pfam" id="PF24755"/>
    </source>
</evidence>
<protein>
    <submittedName>
        <fullName evidence="4">SpoVR family protein</fullName>
    </submittedName>
</protein>
<comment type="caution">
    <text evidence="4">The sequence shown here is derived from an EMBL/GenBank/DDBJ whole genome shotgun (WGS) entry which is preliminary data.</text>
</comment>
<accession>A0ABT6DCZ8</accession>
<feature type="compositionally biased region" description="Low complexity" evidence="1">
    <location>
        <begin position="496"/>
        <end position="511"/>
    </location>
</feature>
<name>A0ABT6DCZ8_9BACT</name>
<proteinExistence type="predicted"/>
<reference evidence="4" key="1">
    <citation type="submission" date="2022-08" db="EMBL/GenBank/DDBJ databases">
        <title>Novel Bdellovibrio Species Isolated from Svalbard: Designation Bdellovibrio svalbardensis.</title>
        <authorList>
            <person name="Mitchell R.J."/>
            <person name="Choi S.Y."/>
        </authorList>
    </citation>
    <scope>NUCLEOTIDE SEQUENCE</scope>
    <source>
        <strain evidence="4">PAP01</strain>
    </source>
</reference>
<feature type="domain" description="SpoVR-like C-terminal" evidence="3">
    <location>
        <begin position="420"/>
        <end position="471"/>
    </location>
</feature>
<dbReference type="Pfam" id="PF24755">
    <property type="entry name" value="SpoVR_C"/>
    <property type="match status" value="1"/>
</dbReference>
<organism evidence="4 5">
    <name type="scientific">Bdellovibrio svalbardensis</name>
    <dbReference type="NCBI Taxonomy" id="2972972"/>
    <lineage>
        <taxon>Bacteria</taxon>
        <taxon>Pseudomonadati</taxon>
        <taxon>Bdellovibrionota</taxon>
        <taxon>Bdellovibrionia</taxon>
        <taxon>Bdellovibrionales</taxon>
        <taxon>Pseudobdellovibrionaceae</taxon>
        <taxon>Bdellovibrio</taxon>
    </lineage>
</organism>
<evidence type="ECO:0000313" key="4">
    <source>
        <dbReference type="EMBL" id="MDG0814735.1"/>
    </source>
</evidence>
<keyword evidence="5" id="KW-1185">Reference proteome</keyword>
<feature type="domain" description="SpoVR protein-like N-terminal" evidence="2">
    <location>
        <begin position="6"/>
        <end position="418"/>
    </location>
</feature>
<evidence type="ECO:0000256" key="1">
    <source>
        <dbReference type="SAM" id="MobiDB-lite"/>
    </source>
</evidence>
<dbReference type="InterPro" id="IPR057008">
    <property type="entry name" value="SpoVR-like_C"/>
</dbReference>
<gene>
    <name evidence="4" type="ORF">NWE73_00055</name>
</gene>
<dbReference type="InterPro" id="IPR007390">
    <property type="entry name" value="Spore_V_R"/>
</dbReference>
<sequence>MANLTPELEAERKRICQIAKEAGLDCFETIFELISYDQINQFAAYGGFPVRYPHWKFGMEYEHLSKSYEYGLSKIYEMVINTDPCYAYLMEGNAMMDQKLVMAHVYGHCDFFKNNIWFSKTNRKMMDQMANHATRIRRYMDRYGIDVVENFIDVCLSVENLIDRYSPFVEKSVTKSPEPPKENNYLLRVDRDYMRDYINPPAFVAEQKKRAEDEALQRAQRFPAEPEKDILKFLIHHAPLADWQVDVLTIIRDEAYYFSPQGMTKTMNEGWASYWHSKLMTTKILDDSEIIDFADHHAGTMAMAPNGYNPYKVGIELMRNIEERWNKGQFGREWDECDDVRERKHWDKKLNLGREKIFEVRKVCNDVTFIDQFLTEEFCVKNKMFVYKFNKKTQKFEVDTQNFKAIKAQLLFHMTNFGQPIIRIEDANFENRGELLLTHLHEGIDMQPDFMSETLKNVFKLWKRPVNIATVMDESPQLFRFDGKEYTQHKLGEGPGASSGSNSSNQESTGS</sequence>
<evidence type="ECO:0000313" key="5">
    <source>
        <dbReference type="Proteomes" id="UP001152321"/>
    </source>
</evidence>
<dbReference type="Proteomes" id="UP001152321">
    <property type="component" value="Unassembled WGS sequence"/>
</dbReference>
<dbReference type="Pfam" id="PF04293">
    <property type="entry name" value="SpoVR"/>
    <property type="match status" value="1"/>
</dbReference>
<feature type="region of interest" description="Disordered" evidence="1">
    <location>
        <begin position="484"/>
        <end position="511"/>
    </location>
</feature>
<dbReference type="EMBL" id="JANRMI010000001">
    <property type="protein sequence ID" value="MDG0814735.1"/>
    <property type="molecule type" value="Genomic_DNA"/>
</dbReference>